<dbReference type="Gene3D" id="1.20.120.910">
    <property type="entry name" value="DksA, coiled-coil domain"/>
    <property type="match status" value="1"/>
</dbReference>
<evidence type="ECO:0000256" key="3">
    <source>
        <dbReference type="ARBA" id="ARBA00022833"/>
    </source>
</evidence>
<organism evidence="6 7">
    <name type="scientific">Luteimonas soli</name>
    <dbReference type="NCBI Taxonomy" id="1648966"/>
    <lineage>
        <taxon>Bacteria</taxon>
        <taxon>Pseudomonadati</taxon>
        <taxon>Pseudomonadota</taxon>
        <taxon>Gammaproteobacteria</taxon>
        <taxon>Lysobacterales</taxon>
        <taxon>Lysobacteraceae</taxon>
        <taxon>Luteimonas</taxon>
    </lineage>
</organism>
<keyword evidence="1" id="KW-0479">Metal-binding</keyword>
<accession>A0ABV7XKX6</accession>
<dbReference type="SUPFAM" id="SSF57716">
    <property type="entry name" value="Glucocorticoid receptor-like (DNA-binding domain)"/>
    <property type="match status" value="1"/>
</dbReference>
<evidence type="ECO:0000313" key="7">
    <source>
        <dbReference type="Proteomes" id="UP001595705"/>
    </source>
</evidence>
<name>A0ABV7XKX6_9GAMM</name>
<evidence type="ECO:0000256" key="1">
    <source>
        <dbReference type="ARBA" id="ARBA00022723"/>
    </source>
</evidence>
<keyword evidence="2" id="KW-0863">Zinc-finger</keyword>
<keyword evidence="7" id="KW-1185">Reference proteome</keyword>
<evidence type="ECO:0000256" key="4">
    <source>
        <dbReference type="PROSITE-ProRule" id="PRU00510"/>
    </source>
</evidence>
<dbReference type="InterPro" id="IPR000962">
    <property type="entry name" value="Znf_DskA_TraR"/>
</dbReference>
<sequence length="80" mass="9330">MSDAGDQVVSDHERAMALFEQQRLQRIAESMRPRDPNVPVDCIDCGEIIRAERLEAYPHTRRCTRCSALVEQGYRERWPL</sequence>
<dbReference type="EMBL" id="JBHRYA010000007">
    <property type="protein sequence ID" value="MFC3716820.1"/>
    <property type="molecule type" value="Genomic_DNA"/>
</dbReference>
<comment type="caution">
    <text evidence="6">The sequence shown here is derived from an EMBL/GenBank/DDBJ whole genome shotgun (WGS) entry which is preliminary data.</text>
</comment>
<feature type="domain" description="Zinc finger DksA/TraR C4-type" evidence="5">
    <location>
        <begin position="42"/>
        <end position="68"/>
    </location>
</feature>
<keyword evidence="3" id="KW-0862">Zinc</keyword>
<dbReference type="PROSITE" id="PS51128">
    <property type="entry name" value="ZF_DKSA_2"/>
    <property type="match status" value="1"/>
</dbReference>
<proteinExistence type="predicted"/>
<gene>
    <name evidence="6" type="ORF">ACFONC_11725</name>
</gene>
<reference evidence="7" key="1">
    <citation type="journal article" date="2019" name="Int. J. Syst. Evol. Microbiol.">
        <title>The Global Catalogue of Microorganisms (GCM) 10K type strain sequencing project: providing services to taxonomists for standard genome sequencing and annotation.</title>
        <authorList>
            <consortium name="The Broad Institute Genomics Platform"/>
            <consortium name="The Broad Institute Genome Sequencing Center for Infectious Disease"/>
            <person name="Wu L."/>
            <person name="Ma J."/>
        </authorList>
    </citation>
    <scope>NUCLEOTIDE SEQUENCE [LARGE SCALE GENOMIC DNA]</scope>
    <source>
        <strain evidence="7">KCTC 42441</strain>
    </source>
</reference>
<dbReference type="Pfam" id="PF01258">
    <property type="entry name" value="zf-dskA_traR"/>
    <property type="match status" value="1"/>
</dbReference>
<evidence type="ECO:0000313" key="6">
    <source>
        <dbReference type="EMBL" id="MFC3716820.1"/>
    </source>
</evidence>
<evidence type="ECO:0000256" key="2">
    <source>
        <dbReference type="ARBA" id="ARBA00022771"/>
    </source>
</evidence>
<evidence type="ECO:0000259" key="5">
    <source>
        <dbReference type="Pfam" id="PF01258"/>
    </source>
</evidence>
<dbReference type="Proteomes" id="UP001595705">
    <property type="component" value="Unassembled WGS sequence"/>
</dbReference>
<dbReference type="RefSeq" id="WP_386744251.1">
    <property type="nucleotide sequence ID" value="NZ_JBHRYA010000007.1"/>
</dbReference>
<feature type="zinc finger region" description="dksA C4-type" evidence="4">
    <location>
        <begin position="42"/>
        <end position="66"/>
    </location>
</feature>
<protein>
    <submittedName>
        <fullName evidence="6">TraR/DksA C4-type zinc finger protein</fullName>
    </submittedName>
</protein>